<dbReference type="Gene3D" id="3.80.10.10">
    <property type="entry name" value="Ribonuclease Inhibitor"/>
    <property type="match status" value="1"/>
</dbReference>
<accession>A0A0B7FMD8</accession>
<evidence type="ECO:0000313" key="2">
    <source>
        <dbReference type="Proteomes" id="UP000059188"/>
    </source>
</evidence>
<dbReference type="AlphaFoldDB" id="A0A0B7FMD8"/>
<protein>
    <submittedName>
        <fullName evidence="1">Uncharacterized protein</fullName>
    </submittedName>
</protein>
<gene>
    <name evidence="1" type="ORF">RSOLAG1IB_09078</name>
</gene>
<dbReference type="Proteomes" id="UP000059188">
    <property type="component" value="Unassembled WGS sequence"/>
</dbReference>
<reference evidence="1 2" key="1">
    <citation type="submission" date="2014-11" db="EMBL/GenBank/DDBJ databases">
        <authorList>
            <person name="Wibberg Daniel"/>
        </authorList>
    </citation>
    <scope>NUCLEOTIDE SEQUENCE [LARGE SCALE GENOMIC DNA]</scope>
    <source>
        <strain evidence="1">Rhizoctonia solani AG1-IB 7/3/14</strain>
    </source>
</reference>
<evidence type="ECO:0000313" key="1">
    <source>
        <dbReference type="EMBL" id="CEL59091.1"/>
    </source>
</evidence>
<name>A0A0B7FMD8_THACB</name>
<dbReference type="OrthoDB" id="3236522at2759"/>
<proteinExistence type="predicted"/>
<organism evidence="1 2">
    <name type="scientific">Thanatephorus cucumeris (strain AG1-IB / isolate 7/3/14)</name>
    <name type="common">Lettuce bottom rot fungus</name>
    <name type="synonym">Rhizoctonia solani</name>
    <dbReference type="NCBI Taxonomy" id="1108050"/>
    <lineage>
        <taxon>Eukaryota</taxon>
        <taxon>Fungi</taxon>
        <taxon>Dikarya</taxon>
        <taxon>Basidiomycota</taxon>
        <taxon>Agaricomycotina</taxon>
        <taxon>Agaricomycetes</taxon>
        <taxon>Cantharellales</taxon>
        <taxon>Ceratobasidiaceae</taxon>
        <taxon>Rhizoctonia</taxon>
        <taxon>Rhizoctonia solani AG-1</taxon>
    </lineage>
</organism>
<sequence>MDFLWSNHFPCLESLDFTSAGPLEDHPDDEQMFFEAYSSQTRPKLIFANPPPQLRSIKINGVMNVHIFGSISRHHFSGLSDIDISFAGFHPDINQIYSLLEANPCLASLCFNSEQVDPGLDDRATVGVRSRPRLTLSSLVSLSFVHIVNPDWNISVLKTFMAPALQHLKLSYWDGSDSSQLLADYISNQGTDSSPYFPITLNRLSFFTIMGDTPNPECLLRAYPNITVLHTGSLAPLLKRPWLLPNLRCLSVATQDAVEFKNVVLERCRDGLPLENVELRWFGDKPLPSEDEEQIGKIVNLTVSIILLHEVESRNPDDDGEEQP</sequence>
<keyword evidence="2" id="KW-1185">Reference proteome</keyword>
<dbReference type="EMBL" id="LN679137">
    <property type="protein sequence ID" value="CEL59091.1"/>
    <property type="molecule type" value="Genomic_DNA"/>
</dbReference>
<dbReference type="InterPro" id="IPR032675">
    <property type="entry name" value="LRR_dom_sf"/>
</dbReference>